<evidence type="ECO:0000313" key="5">
    <source>
        <dbReference type="Proteomes" id="UP000199754"/>
    </source>
</evidence>
<dbReference type="RefSeq" id="WP_089420313.1">
    <property type="nucleotide sequence ID" value="NZ_CP022415.1"/>
</dbReference>
<dbReference type="AlphaFoldDB" id="A0A221K097"/>
<evidence type="ECO:0000313" key="4">
    <source>
        <dbReference type="EMBL" id="ASM72401.1"/>
    </source>
</evidence>
<evidence type="ECO:0000256" key="1">
    <source>
        <dbReference type="ARBA" id="ARBA00022603"/>
    </source>
</evidence>
<gene>
    <name evidence="4" type="primary">dauC</name>
    <name evidence="4" type="ORF">SULPSESMR1_01587</name>
</gene>
<dbReference type="InterPro" id="IPR029063">
    <property type="entry name" value="SAM-dependent_MTases_sf"/>
</dbReference>
<proteinExistence type="predicted"/>
<evidence type="ECO:0000256" key="2">
    <source>
        <dbReference type="ARBA" id="ARBA00022679"/>
    </source>
</evidence>
<accession>A0A221K097</accession>
<dbReference type="Proteomes" id="UP000199754">
    <property type="component" value="Chromosome"/>
</dbReference>
<dbReference type="SUPFAM" id="SSF53335">
    <property type="entry name" value="S-adenosyl-L-methionine-dependent methyltransferases"/>
    <property type="match status" value="1"/>
</dbReference>
<dbReference type="KEGG" id="spse:SULPSESMR1_01587"/>
<sequence>MTDNSEQAAFWSSDVGRKWVTHQHGLDQVMGPVLDVILEHADLQTGETVIDIGCGAGAATLRAAQAVGPKGTVHAYDISPVLLELAAARTAHLPQVTLIETDAQVHVFAQGQADALISRFGVMFFADTTVAFANIARALRPGGRMVMAAWGPAHLNPWFMEPARVARERLGTPSKVDRTLPGPFAFEDAGRVTRLLGAAGLDVTVTPVDLRLGALDTLDALAEQSCHIGPASGIMREFNATDADCKAIHKGIAQAFTAFDSPDGVRVPARINLITARV</sequence>
<dbReference type="Gene3D" id="3.40.50.150">
    <property type="entry name" value="Vaccinia Virus protein VP39"/>
    <property type="match status" value="1"/>
</dbReference>
<dbReference type="GO" id="GO:0008168">
    <property type="term" value="F:methyltransferase activity"/>
    <property type="evidence" value="ECO:0007669"/>
    <property type="project" value="UniProtKB-KW"/>
</dbReference>
<keyword evidence="1 4" id="KW-0489">Methyltransferase</keyword>
<feature type="domain" description="Methyltransferase" evidence="3">
    <location>
        <begin position="49"/>
        <end position="143"/>
    </location>
</feature>
<name>A0A221K097_9RHOB</name>
<dbReference type="GO" id="GO:0032259">
    <property type="term" value="P:methylation"/>
    <property type="evidence" value="ECO:0007669"/>
    <property type="project" value="UniProtKB-KW"/>
</dbReference>
<dbReference type="OrthoDB" id="9777638at2"/>
<organism evidence="4 5">
    <name type="scientific">Pseudosulfitobacter pseudonitzschiae</name>
    <dbReference type="NCBI Taxonomy" id="1402135"/>
    <lineage>
        <taxon>Bacteria</taxon>
        <taxon>Pseudomonadati</taxon>
        <taxon>Pseudomonadota</taxon>
        <taxon>Alphaproteobacteria</taxon>
        <taxon>Rhodobacterales</taxon>
        <taxon>Roseobacteraceae</taxon>
        <taxon>Pseudosulfitobacter</taxon>
    </lineage>
</organism>
<dbReference type="PANTHER" id="PTHR43861:SF1">
    <property type="entry name" value="TRANS-ACONITATE 2-METHYLTRANSFERASE"/>
    <property type="match status" value="1"/>
</dbReference>
<evidence type="ECO:0000259" key="3">
    <source>
        <dbReference type="Pfam" id="PF13649"/>
    </source>
</evidence>
<keyword evidence="5" id="KW-1185">Reference proteome</keyword>
<dbReference type="EMBL" id="CP022415">
    <property type="protein sequence ID" value="ASM72401.1"/>
    <property type="molecule type" value="Genomic_DNA"/>
</dbReference>
<dbReference type="STRING" id="1402135.SAMN05444149_101874"/>
<dbReference type="PANTHER" id="PTHR43861">
    <property type="entry name" value="TRANS-ACONITATE 2-METHYLTRANSFERASE-RELATED"/>
    <property type="match status" value="1"/>
</dbReference>
<dbReference type="CDD" id="cd02440">
    <property type="entry name" value="AdoMet_MTases"/>
    <property type="match status" value="1"/>
</dbReference>
<dbReference type="InterPro" id="IPR041698">
    <property type="entry name" value="Methyltransf_25"/>
</dbReference>
<dbReference type="Pfam" id="PF13649">
    <property type="entry name" value="Methyltransf_25"/>
    <property type="match status" value="1"/>
</dbReference>
<reference evidence="4 5" key="1">
    <citation type="submission" date="2017-07" db="EMBL/GenBank/DDBJ databases">
        <title>Genome Sequence of Sulfitobacter pseudonitzschiae Strain SMR1 Isolated from a culture of the Diatom Skeletonema marinoi.</title>
        <authorList>
            <person name="Topel M."/>
            <person name="Pinder M.I.M."/>
            <person name="Johansson O.N."/>
            <person name="Kourtchenko O."/>
            <person name="Godhe A."/>
            <person name="Clarke A.K."/>
        </authorList>
    </citation>
    <scope>NUCLEOTIDE SEQUENCE [LARGE SCALE GENOMIC DNA]</scope>
    <source>
        <strain evidence="4 5">SMR1</strain>
    </source>
</reference>
<keyword evidence="2 4" id="KW-0808">Transferase</keyword>
<dbReference type="EC" id="2.1.1.288" evidence="4"/>
<protein>
    <submittedName>
        <fullName evidence="4">Aklanonic acid methyltransferase DauC</fullName>
        <ecNumber evidence="4">2.1.1.288</ecNumber>
    </submittedName>
</protein>